<accession>A0A518BCJ0</accession>
<organism evidence="1 2">
    <name type="scientific">Kolteria novifilia</name>
    <dbReference type="NCBI Taxonomy" id="2527975"/>
    <lineage>
        <taxon>Bacteria</taxon>
        <taxon>Pseudomonadati</taxon>
        <taxon>Planctomycetota</taxon>
        <taxon>Planctomycetia</taxon>
        <taxon>Kolteriales</taxon>
        <taxon>Kolteriaceae</taxon>
        <taxon>Kolteria</taxon>
    </lineage>
</organism>
<reference evidence="1 2" key="1">
    <citation type="submission" date="2019-02" db="EMBL/GenBank/DDBJ databases">
        <title>Deep-cultivation of Planctomycetes and their phenomic and genomic characterization uncovers novel biology.</title>
        <authorList>
            <person name="Wiegand S."/>
            <person name="Jogler M."/>
            <person name="Boedeker C."/>
            <person name="Pinto D."/>
            <person name="Vollmers J."/>
            <person name="Rivas-Marin E."/>
            <person name="Kohn T."/>
            <person name="Peeters S.H."/>
            <person name="Heuer A."/>
            <person name="Rast P."/>
            <person name="Oberbeckmann S."/>
            <person name="Bunk B."/>
            <person name="Jeske O."/>
            <person name="Meyerdierks A."/>
            <person name="Storesund J.E."/>
            <person name="Kallscheuer N."/>
            <person name="Luecker S."/>
            <person name="Lage O.M."/>
            <person name="Pohl T."/>
            <person name="Merkel B.J."/>
            <person name="Hornburger P."/>
            <person name="Mueller R.-W."/>
            <person name="Bruemmer F."/>
            <person name="Labrenz M."/>
            <person name="Spormann A.M."/>
            <person name="Op den Camp H."/>
            <person name="Overmann J."/>
            <person name="Amann R."/>
            <person name="Jetten M.S.M."/>
            <person name="Mascher T."/>
            <person name="Medema M.H."/>
            <person name="Devos D.P."/>
            <person name="Kaster A.-K."/>
            <person name="Ovreas L."/>
            <person name="Rohde M."/>
            <person name="Galperin M.Y."/>
            <person name="Jogler C."/>
        </authorList>
    </citation>
    <scope>NUCLEOTIDE SEQUENCE [LARGE SCALE GENOMIC DNA]</scope>
    <source>
        <strain evidence="1 2">Pan216</strain>
    </source>
</reference>
<protein>
    <submittedName>
        <fullName evidence="1">Uncharacterized protein</fullName>
    </submittedName>
</protein>
<name>A0A518BCJ0_9BACT</name>
<proteinExistence type="predicted"/>
<sequence length="252" mass="28346">MPPRVASPLKPFPIDPAKLYELPIDRKAIVVAAYQLAGTANSLRRLVERDLGGPSSGSRLLGDLERLDREAATYYEQLQREITYRRAVAGLVALRSTWGMASEELARANLADRRVSRDRDQIESLVETLRTLLKIPMSEREYLDNLAEQLVEDSSWFVRHLRGQAPLPARILPTIKQAEDVVEVARELKRGIAAGDSPAAIDNDMTVLEQTWGRFVSSLNTAEAPRDSALVERRDRTVSLITHLRQRLQATR</sequence>
<dbReference type="KEGG" id="knv:Pan216_55850"/>
<evidence type="ECO:0000313" key="2">
    <source>
        <dbReference type="Proteomes" id="UP000317093"/>
    </source>
</evidence>
<dbReference type="AlphaFoldDB" id="A0A518BCJ0"/>
<keyword evidence="2" id="KW-1185">Reference proteome</keyword>
<evidence type="ECO:0000313" key="1">
    <source>
        <dbReference type="EMBL" id="QDU64694.1"/>
    </source>
</evidence>
<dbReference type="EMBL" id="CP036279">
    <property type="protein sequence ID" value="QDU64694.1"/>
    <property type="molecule type" value="Genomic_DNA"/>
</dbReference>
<dbReference type="Proteomes" id="UP000317093">
    <property type="component" value="Chromosome"/>
</dbReference>
<gene>
    <name evidence="1" type="ORF">Pan216_55850</name>
</gene>